<dbReference type="InterPro" id="IPR000477">
    <property type="entry name" value="RT_dom"/>
</dbReference>
<sequence>MISEGRRGAGWSLFEFQVRKFFLNEILDRISDEILVWVRREDDNFLLVNSRKLWQSQKFQSTSKEGAISAPIQCQTIMDRDLGRHNNRPRVSMSKTEPRSTRGFKFEWKPTMKTLRITLPHGSKREVEWVGLDKVIGPKDTEHFKPFQAQKFLQVGESSGTSKDAELPRVEDSSSDDDESDGEVPEIGELVKDGLESTSFVASAEMEDMGFRDGTAMGKEVGSPRATSELVLLSGEEFQSSWKLFPAISMGGFESEMRPDSLVVARDKQNLPLVVFVVDPNKAAGAVEVSLKSNWSDEKMGGKPSLEVSIWELSEVCEGNPYIDWLALNVFNIAGGVLLMWDKRLLEKVDSVIGTFSVSCNWKSLSDGFEWACSGVYGLNLEGRRAEFWRELVDIRQRWNVPWCAIGDFNVIRFPSERLGCTSFSLVMLEFSYWIDQLNLMELPLAGGAYSWYSGTTPPSMSWIDRAPVSPDWEDHFPDVIQKMFSHPISDHCPILVEAGGLRQDMKEGLGGLSTEDHHLRDELKSEVVRLAHLEQRGLEVDGVFYEEENELKDQVIQFYESLYREPEEWRPHIDGLPFASIGEVEHDLLEKRFKKEEVVQVLKNLQGDKAPGPDRFTMAFFQKCWSVVERDEMGFFKELDWEYYKLLAKVLANKFRGVLDGLISDSQNAFVGGQQMLDSVLIANGCLDGRVKSNFPGVICKLDIEKAYDHVNWDSLLYLLHHMGFGSQWIRVCISMVQSRLLRKTEEGGFIHGFQVGRAAGAALSISHLLYANDTILFCDACPDQLMYICRVLTCFEAVTGLCVNMSKSEMVPIGEVVHLSPLDDLLPCQIEELPLTYLGMPLGAFFKVVGGWNPIIEKVERRLAGGGWCTKPIRGSHGCSLWKGIMAGGRGKLFTPIFILMISGGEDCDWHIRFGRAFNDWEIEEVASFFQLLQVKSPTRVEVDKVRWDLKKNGAFDIRSYYLTFGVVRT</sequence>
<reference evidence="3" key="1">
    <citation type="submission" date="2018-02" db="EMBL/GenBank/DDBJ databases">
        <authorList>
            <person name="Cohen D.B."/>
            <person name="Kent A.D."/>
        </authorList>
    </citation>
    <scope>NUCLEOTIDE SEQUENCE</scope>
</reference>
<feature type="compositionally biased region" description="Basic and acidic residues" evidence="1">
    <location>
        <begin position="163"/>
        <end position="172"/>
    </location>
</feature>
<proteinExistence type="predicted"/>
<protein>
    <recommendedName>
        <fullName evidence="2">Reverse transcriptase domain-containing protein</fullName>
    </recommendedName>
</protein>
<dbReference type="EMBL" id="OIVN01004368">
    <property type="protein sequence ID" value="SPD16971.1"/>
    <property type="molecule type" value="Genomic_DNA"/>
</dbReference>
<gene>
    <name evidence="3" type="ORF">FSB_LOCUS44853</name>
</gene>
<dbReference type="PANTHER" id="PTHR46890">
    <property type="entry name" value="NON-LTR RETROLELEMENT REVERSE TRANSCRIPTASE-LIKE PROTEIN-RELATED"/>
    <property type="match status" value="1"/>
</dbReference>
<evidence type="ECO:0000256" key="1">
    <source>
        <dbReference type="SAM" id="MobiDB-lite"/>
    </source>
</evidence>
<feature type="domain" description="Reverse transcriptase" evidence="2">
    <location>
        <begin position="645"/>
        <end position="843"/>
    </location>
</feature>
<evidence type="ECO:0000313" key="3">
    <source>
        <dbReference type="EMBL" id="SPD16971.1"/>
    </source>
</evidence>
<organism evidence="3">
    <name type="scientific">Fagus sylvatica</name>
    <name type="common">Beechnut</name>
    <dbReference type="NCBI Taxonomy" id="28930"/>
    <lineage>
        <taxon>Eukaryota</taxon>
        <taxon>Viridiplantae</taxon>
        <taxon>Streptophyta</taxon>
        <taxon>Embryophyta</taxon>
        <taxon>Tracheophyta</taxon>
        <taxon>Spermatophyta</taxon>
        <taxon>Magnoliopsida</taxon>
        <taxon>eudicotyledons</taxon>
        <taxon>Gunneridae</taxon>
        <taxon>Pentapetalae</taxon>
        <taxon>rosids</taxon>
        <taxon>fabids</taxon>
        <taxon>Fagales</taxon>
        <taxon>Fagaceae</taxon>
        <taxon>Fagus</taxon>
    </lineage>
</organism>
<dbReference type="PANTHER" id="PTHR46890:SF1">
    <property type="entry name" value="REVERSE TRANSCRIPTASE DOMAIN-CONTAINING PROTEIN"/>
    <property type="match status" value="1"/>
</dbReference>
<evidence type="ECO:0000259" key="2">
    <source>
        <dbReference type="Pfam" id="PF00078"/>
    </source>
</evidence>
<feature type="compositionally biased region" description="Acidic residues" evidence="1">
    <location>
        <begin position="173"/>
        <end position="184"/>
    </location>
</feature>
<dbReference type="InterPro" id="IPR036691">
    <property type="entry name" value="Endo/exonu/phosph_ase_sf"/>
</dbReference>
<accession>A0A2N9HZ99</accession>
<dbReference type="SUPFAM" id="SSF56219">
    <property type="entry name" value="DNase I-like"/>
    <property type="match status" value="1"/>
</dbReference>
<dbReference type="AlphaFoldDB" id="A0A2N9HZ99"/>
<dbReference type="Gene3D" id="3.60.10.10">
    <property type="entry name" value="Endonuclease/exonuclease/phosphatase"/>
    <property type="match status" value="1"/>
</dbReference>
<feature type="region of interest" description="Disordered" evidence="1">
    <location>
        <begin position="152"/>
        <end position="184"/>
    </location>
</feature>
<name>A0A2N9HZ99_FAGSY</name>
<dbReference type="Pfam" id="PF00078">
    <property type="entry name" value="RVT_1"/>
    <property type="match status" value="1"/>
</dbReference>
<dbReference type="InterPro" id="IPR052343">
    <property type="entry name" value="Retrotransposon-Effector_Assoc"/>
</dbReference>